<dbReference type="AlphaFoldDB" id="A0A9P8UNW7"/>
<dbReference type="RefSeq" id="XP_045959634.1">
    <property type="nucleotide sequence ID" value="XM_046108779.1"/>
</dbReference>
<evidence type="ECO:0000313" key="1">
    <source>
        <dbReference type="EMBL" id="KAH6655369.1"/>
    </source>
</evidence>
<keyword evidence="2" id="KW-1185">Reference proteome</keyword>
<organism evidence="1 2">
    <name type="scientific">Truncatella angustata</name>
    <dbReference type="NCBI Taxonomy" id="152316"/>
    <lineage>
        <taxon>Eukaryota</taxon>
        <taxon>Fungi</taxon>
        <taxon>Dikarya</taxon>
        <taxon>Ascomycota</taxon>
        <taxon>Pezizomycotina</taxon>
        <taxon>Sordariomycetes</taxon>
        <taxon>Xylariomycetidae</taxon>
        <taxon>Amphisphaeriales</taxon>
        <taxon>Sporocadaceae</taxon>
        <taxon>Truncatella</taxon>
    </lineage>
</organism>
<protein>
    <submittedName>
        <fullName evidence="1">Uncharacterized protein</fullName>
    </submittedName>
</protein>
<sequence>MVKIFAGGMNFLSGEHKNEVLNTKFRRLKRFSQVHKVQDDVVVPNQLHLDDIASSSSPSIVRSCSFLVDERIEDADFSETTLSIFCEQRGGGPAIPGHGSMGLGGGEIEQSISPDKNDPYIWDKNARCTIPVHILSSKDFRRVTGMKPPIICLCRRMYEERSDISGGFKAVKSINKIDQERGIVSSAEPVVQLKLIELDEHNYRIIHESRHNARQNVADPDGMLDPVIPLYRFRTHQYMKNELAKLGLDAVEKEVKAALEGKAY</sequence>
<dbReference type="GeneID" id="70137670"/>
<reference evidence="1" key="1">
    <citation type="journal article" date="2021" name="Nat. Commun.">
        <title>Genetic determinants of endophytism in the Arabidopsis root mycobiome.</title>
        <authorList>
            <person name="Mesny F."/>
            <person name="Miyauchi S."/>
            <person name="Thiergart T."/>
            <person name="Pickel B."/>
            <person name="Atanasova L."/>
            <person name="Karlsson M."/>
            <person name="Huettel B."/>
            <person name="Barry K.W."/>
            <person name="Haridas S."/>
            <person name="Chen C."/>
            <person name="Bauer D."/>
            <person name="Andreopoulos W."/>
            <person name="Pangilinan J."/>
            <person name="LaButti K."/>
            <person name="Riley R."/>
            <person name="Lipzen A."/>
            <person name="Clum A."/>
            <person name="Drula E."/>
            <person name="Henrissat B."/>
            <person name="Kohler A."/>
            <person name="Grigoriev I.V."/>
            <person name="Martin F.M."/>
            <person name="Hacquard S."/>
        </authorList>
    </citation>
    <scope>NUCLEOTIDE SEQUENCE</scope>
    <source>
        <strain evidence="1">MPI-SDFR-AT-0073</strain>
    </source>
</reference>
<gene>
    <name evidence="1" type="ORF">BKA67DRAFT_675389</name>
</gene>
<dbReference type="OrthoDB" id="428577at2759"/>
<accession>A0A9P8UNW7</accession>
<dbReference type="Proteomes" id="UP000758603">
    <property type="component" value="Unassembled WGS sequence"/>
</dbReference>
<name>A0A9P8UNW7_9PEZI</name>
<dbReference type="EMBL" id="JAGPXC010000003">
    <property type="protein sequence ID" value="KAH6655369.1"/>
    <property type="molecule type" value="Genomic_DNA"/>
</dbReference>
<comment type="caution">
    <text evidence="1">The sequence shown here is derived from an EMBL/GenBank/DDBJ whole genome shotgun (WGS) entry which is preliminary data.</text>
</comment>
<proteinExistence type="predicted"/>
<evidence type="ECO:0000313" key="2">
    <source>
        <dbReference type="Proteomes" id="UP000758603"/>
    </source>
</evidence>